<dbReference type="Pfam" id="PF00905">
    <property type="entry name" value="Transpeptidase"/>
    <property type="match status" value="1"/>
</dbReference>
<protein>
    <recommendedName>
        <fullName evidence="8">Penicillin-binding protein 2</fullName>
    </recommendedName>
</protein>
<keyword evidence="3" id="KW-0812">Transmembrane</keyword>
<keyword evidence="3" id="KW-1133">Transmembrane helix</keyword>
<dbReference type="Gene3D" id="3.90.1310.10">
    <property type="entry name" value="Penicillin-binding protein 2a (Domain 2)"/>
    <property type="match status" value="1"/>
</dbReference>
<dbReference type="PANTHER" id="PTHR30627">
    <property type="entry name" value="PEPTIDOGLYCAN D,D-TRANSPEPTIDASE"/>
    <property type="match status" value="1"/>
</dbReference>
<dbReference type="InterPro" id="IPR012338">
    <property type="entry name" value="Beta-lactam/transpept-like"/>
</dbReference>
<dbReference type="InterPro" id="IPR005311">
    <property type="entry name" value="PBP_dimer"/>
</dbReference>
<evidence type="ECO:0008006" key="8">
    <source>
        <dbReference type="Google" id="ProtNLM"/>
    </source>
</evidence>
<organism evidence="6 7">
    <name type="scientific">Candidatus Buchananbacteria bacterium CG10_big_fil_rev_8_21_14_0_10_33_19</name>
    <dbReference type="NCBI Taxonomy" id="1974525"/>
    <lineage>
        <taxon>Bacteria</taxon>
        <taxon>Candidatus Buchananiibacteriota</taxon>
    </lineage>
</organism>
<dbReference type="Gene3D" id="3.40.710.10">
    <property type="entry name" value="DD-peptidase/beta-lactamase superfamily"/>
    <property type="match status" value="1"/>
</dbReference>
<evidence type="ECO:0000259" key="4">
    <source>
        <dbReference type="Pfam" id="PF00905"/>
    </source>
</evidence>
<sequence>MSWRENKLTRFKSRESKQGRIKFLAIFFIVFSAVIVIKLFYLQVFRGSFYEALAIGQHELYKKLFPERGSIYVVEKNGDKQTLFPLVTNRDMHMLYAVPKSIEKPREVAEKLFELFGLSINIDIEAVEAELFADITDELDPVMASEIKQVRLAKWHEEQKEKEITRLEALLNKPGDPYEPIRHKLTDEQMAAINSWEINGLAFKNETWRFYPEKGMGGHIFGFLGFSDDSRVGKYGLEGYFDKELTGTFGEIRSEKDGLGNLIAIGSSSLKEKVDGYSLALTIDRAIQYKTCAALTQAVEYFKAESGSVIVMNPKTGAIIAMCGAPDFNPDEYNQVEDIEVYNNPAIFKAYEPGSIFKVITMSIALDENKVTPNTTYVDEGGVQIGPYNIKNYNDLVYGRQTMTEVLEKSINTGTIFAMRQVTPKVFTQYVKDFGFGKKTGITLDKESFGDISNLDRPGEIFAATASFGQGITVTPIQMITAVSALANGGKLMKPYIVSQIIKDDGKIETFQPQEVKQVISSKTASTISGMMVSVIEAGHSKGAKIDGYRIAGKTGTAQIASKFGRGYSDDVNTSFISYGPFNDPVYAMIVRIDKPQWGKTGEAVAVPVSTDIAKFILQYYNVPYDNK</sequence>
<dbReference type="GO" id="GO:0008658">
    <property type="term" value="F:penicillin binding"/>
    <property type="evidence" value="ECO:0007669"/>
    <property type="project" value="InterPro"/>
</dbReference>
<dbReference type="InterPro" id="IPR050515">
    <property type="entry name" value="Beta-lactam/transpept"/>
</dbReference>
<dbReference type="PANTHER" id="PTHR30627:SF1">
    <property type="entry name" value="PEPTIDOGLYCAN D,D-TRANSPEPTIDASE FTSI"/>
    <property type="match status" value="1"/>
</dbReference>
<feature type="domain" description="Penicillin-binding protein dimerisation" evidence="5">
    <location>
        <begin position="66"/>
        <end position="263"/>
    </location>
</feature>
<proteinExistence type="predicted"/>
<evidence type="ECO:0000256" key="1">
    <source>
        <dbReference type="ARBA" id="ARBA00004370"/>
    </source>
</evidence>
<evidence type="ECO:0000313" key="6">
    <source>
        <dbReference type="EMBL" id="PIS06138.1"/>
    </source>
</evidence>
<keyword evidence="2 3" id="KW-0472">Membrane</keyword>
<dbReference type="Proteomes" id="UP000229056">
    <property type="component" value="Unassembled WGS sequence"/>
</dbReference>
<dbReference type="AlphaFoldDB" id="A0A2H0W460"/>
<dbReference type="SUPFAM" id="SSF56519">
    <property type="entry name" value="Penicillin binding protein dimerisation domain"/>
    <property type="match status" value="1"/>
</dbReference>
<gene>
    <name evidence="6" type="ORF">COT80_01035</name>
</gene>
<dbReference type="InterPro" id="IPR036138">
    <property type="entry name" value="PBP_dimer_sf"/>
</dbReference>
<reference evidence="7" key="1">
    <citation type="submission" date="2017-09" db="EMBL/GenBank/DDBJ databases">
        <title>Depth-based differentiation of microbial function through sediment-hosted aquifers and enrichment of novel symbionts in the deep terrestrial subsurface.</title>
        <authorList>
            <person name="Probst A.J."/>
            <person name="Ladd B."/>
            <person name="Jarett J.K."/>
            <person name="Geller-Mcgrath D.E."/>
            <person name="Sieber C.M.K."/>
            <person name="Emerson J.B."/>
            <person name="Anantharaman K."/>
            <person name="Thomas B.C."/>
            <person name="Malmstrom R."/>
            <person name="Stieglmeier M."/>
            <person name="Klingl A."/>
            <person name="Woyke T."/>
            <person name="Ryan C.M."/>
            <person name="Banfield J.F."/>
        </authorList>
    </citation>
    <scope>NUCLEOTIDE SEQUENCE [LARGE SCALE GENOMIC DNA]</scope>
</reference>
<dbReference type="SUPFAM" id="SSF56601">
    <property type="entry name" value="beta-lactamase/transpeptidase-like"/>
    <property type="match status" value="1"/>
</dbReference>
<dbReference type="EMBL" id="PEZY01000005">
    <property type="protein sequence ID" value="PIS06138.1"/>
    <property type="molecule type" value="Genomic_DNA"/>
</dbReference>
<dbReference type="GO" id="GO:0071555">
    <property type="term" value="P:cell wall organization"/>
    <property type="evidence" value="ECO:0007669"/>
    <property type="project" value="TreeGrafter"/>
</dbReference>
<name>A0A2H0W460_9BACT</name>
<feature type="domain" description="Penicillin-binding protein transpeptidase" evidence="4">
    <location>
        <begin position="307"/>
        <end position="614"/>
    </location>
</feature>
<dbReference type="Pfam" id="PF03717">
    <property type="entry name" value="PBP_dimer"/>
    <property type="match status" value="1"/>
</dbReference>
<evidence type="ECO:0000259" key="5">
    <source>
        <dbReference type="Pfam" id="PF03717"/>
    </source>
</evidence>
<accession>A0A2H0W460</accession>
<evidence type="ECO:0000256" key="3">
    <source>
        <dbReference type="SAM" id="Phobius"/>
    </source>
</evidence>
<evidence type="ECO:0000256" key="2">
    <source>
        <dbReference type="ARBA" id="ARBA00023136"/>
    </source>
</evidence>
<feature type="transmembrane region" description="Helical" evidence="3">
    <location>
        <begin position="21"/>
        <end position="41"/>
    </location>
</feature>
<evidence type="ECO:0000313" key="7">
    <source>
        <dbReference type="Proteomes" id="UP000229056"/>
    </source>
</evidence>
<comment type="subcellular location">
    <subcellularLocation>
        <location evidence="1">Membrane</location>
    </subcellularLocation>
</comment>
<dbReference type="GO" id="GO:0005886">
    <property type="term" value="C:plasma membrane"/>
    <property type="evidence" value="ECO:0007669"/>
    <property type="project" value="TreeGrafter"/>
</dbReference>
<dbReference type="InterPro" id="IPR001460">
    <property type="entry name" value="PCN-bd_Tpept"/>
</dbReference>
<comment type="caution">
    <text evidence="6">The sequence shown here is derived from an EMBL/GenBank/DDBJ whole genome shotgun (WGS) entry which is preliminary data.</text>
</comment>
<dbReference type="Gene3D" id="3.30.450.330">
    <property type="match status" value="1"/>
</dbReference>